<dbReference type="RefSeq" id="WP_345452174.1">
    <property type="nucleotide sequence ID" value="NZ_BAABKK010000030.1"/>
</dbReference>
<dbReference type="EMBL" id="BAABKK010000030">
    <property type="protein sequence ID" value="GAA5199941.1"/>
    <property type="molecule type" value="Genomic_DNA"/>
</dbReference>
<evidence type="ECO:0000313" key="3">
    <source>
        <dbReference type="Proteomes" id="UP001500200"/>
    </source>
</evidence>
<dbReference type="Proteomes" id="UP001500200">
    <property type="component" value="Unassembled WGS sequence"/>
</dbReference>
<keyword evidence="3" id="KW-1185">Reference proteome</keyword>
<evidence type="ECO:0000313" key="2">
    <source>
        <dbReference type="EMBL" id="GAA5199941.1"/>
    </source>
</evidence>
<proteinExistence type="predicted"/>
<comment type="caution">
    <text evidence="2">The sequence shown here is derived from an EMBL/GenBank/DDBJ whole genome shotgun (WGS) entry which is preliminary data.</text>
</comment>
<feature type="region of interest" description="Disordered" evidence="1">
    <location>
        <begin position="42"/>
        <end position="66"/>
    </location>
</feature>
<sequence length="66" mass="6696">MSELLNGLTLGAKPAHGACRQAIATALGLTLEVPGPEIALDLAPPRKSFPDGPRSRSRGQVAGCCG</sequence>
<gene>
    <name evidence="2" type="ORF">GCM10023346_40900</name>
</gene>
<protein>
    <submittedName>
        <fullName evidence="2">Uncharacterized protein</fullName>
    </submittedName>
</protein>
<reference evidence="3" key="1">
    <citation type="journal article" date="2019" name="Int. J. Syst. Evol. Microbiol.">
        <title>The Global Catalogue of Microorganisms (GCM) 10K type strain sequencing project: providing services to taxonomists for standard genome sequencing and annotation.</title>
        <authorList>
            <consortium name="The Broad Institute Genomics Platform"/>
            <consortium name="The Broad Institute Genome Sequencing Center for Infectious Disease"/>
            <person name="Wu L."/>
            <person name="Ma J."/>
        </authorList>
    </citation>
    <scope>NUCLEOTIDE SEQUENCE [LARGE SCALE GENOMIC DNA]</scope>
    <source>
        <strain evidence="3">JCM 18514</strain>
    </source>
</reference>
<evidence type="ECO:0000256" key="1">
    <source>
        <dbReference type="SAM" id="MobiDB-lite"/>
    </source>
</evidence>
<accession>A0ABP9SSH8</accession>
<organism evidence="2 3">
    <name type="scientific">Arthrobacter gyeryongensis</name>
    <dbReference type="NCBI Taxonomy" id="1650592"/>
    <lineage>
        <taxon>Bacteria</taxon>
        <taxon>Bacillati</taxon>
        <taxon>Actinomycetota</taxon>
        <taxon>Actinomycetes</taxon>
        <taxon>Micrococcales</taxon>
        <taxon>Micrococcaceae</taxon>
        <taxon>Arthrobacter</taxon>
    </lineage>
</organism>
<name>A0ABP9SSH8_9MICC</name>